<gene>
    <name evidence="1" type="ORF">MDCFG202_LOCUS518471</name>
</gene>
<feature type="non-terminal residue" evidence="1">
    <location>
        <position position="1"/>
    </location>
</feature>
<accession>A0A8H3Q566</accession>
<evidence type="ECO:0000313" key="2">
    <source>
        <dbReference type="Proteomes" id="UP000746612"/>
    </source>
</evidence>
<dbReference type="AlphaFoldDB" id="A0A8H3Q566"/>
<comment type="caution">
    <text evidence="1">The sequence shown here is derived from an EMBL/GenBank/DDBJ whole genome shotgun (WGS) entry which is preliminary data.</text>
</comment>
<protein>
    <submittedName>
        <fullName evidence="1">Uncharacterized protein</fullName>
    </submittedName>
</protein>
<reference evidence="1" key="1">
    <citation type="submission" date="2021-03" db="EMBL/GenBank/DDBJ databases">
        <authorList>
            <person name="Alouane T."/>
            <person name="Langin T."/>
            <person name="Bonhomme L."/>
        </authorList>
    </citation>
    <scope>NUCLEOTIDE SEQUENCE</scope>
    <source>
        <strain evidence="1">MDC_Fg202</strain>
    </source>
</reference>
<name>A0A8H3Q566_GIBZA</name>
<evidence type="ECO:0000313" key="1">
    <source>
        <dbReference type="EMBL" id="CAG2005847.1"/>
    </source>
</evidence>
<sequence>TANFNYSFLHAFSNVTSTNFTATATATATTAIGRSILIPMSYKVLDLQLWVEEFFS</sequence>
<proteinExistence type="predicted"/>
<dbReference type="EMBL" id="CAJPIJ010000184">
    <property type="protein sequence ID" value="CAG2005847.1"/>
    <property type="molecule type" value="Genomic_DNA"/>
</dbReference>
<organism evidence="1 2">
    <name type="scientific">Gibberella zeae</name>
    <name type="common">Wheat head blight fungus</name>
    <name type="synonym">Fusarium graminearum</name>
    <dbReference type="NCBI Taxonomy" id="5518"/>
    <lineage>
        <taxon>Eukaryota</taxon>
        <taxon>Fungi</taxon>
        <taxon>Dikarya</taxon>
        <taxon>Ascomycota</taxon>
        <taxon>Pezizomycotina</taxon>
        <taxon>Sordariomycetes</taxon>
        <taxon>Hypocreomycetidae</taxon>
        <taxon>Hypocreales</taxon>
        <taxon>Nectriaceae</taxon>
        <taxon>Fusarium</taxon>
    </lineage>
</organism>
<dbReference type="Proteomes" id="UP000746612">
    <property type="component" value="Unassembled WGS sequence"/>
</dbReference>